<evidence type="ECO:0000313" key="4">
    <source>
        <dbReference type="EMBL" id="MCC9640889.1"/>
    </source>
</evidence>
<comment type="pathway">
    <text evidence="2">Amino-sugar metabolism; N-acetylneuraminate degradation; D-fructose 6-phosphate from N-acetylneuraminate: step 5/5.</text>
</comment>
<protein>
    <recommendedName>
        <fullName evidence="2">Glucosamine-6-phosphate deaminase</fullName>
        <ecNumber evidence="2">3.5.99.6</ecNumber>
    </recommendedName>
    <alternativeName>
        <fullName evidence="2">GlcN6P deaminase</fullName>
        <shortName evidence="2">GNPDA</shortName>
    </alternativeName>
    <alternativeName>
        <fullName evidence="2">Glucosamine-6-phosphate isomerase</fullName>
    </alternativeName>
</protein>
<dbReference type="InterPro" id="IPR018321">
    <property type="entry name" value="Glucosamine6P_isomerase_CS"/>
</dbReference>
<evidence type="ECO:0000256" key="2">
    <source>
        <dbReference type="HAMAP-Rule" id="MF_01241"/>
    </source>
</evidence>
<keyword evidence="1 2" id="KW-0378">Hydrolase</keyword>
<organism evidence="4 5">
    <name type="scientific">Rhodopirellula halodulae</name>
    <dbReference type="NCBI Taxonomy" id="2894198"/>
    <lineage>
        <taxon>Bacteria</taxon>
        <taxon>Pseudomonadati</taxon>
        <taxon>Planctomycetota</taxon>
        <taxon>Planctomycetia</taxon>
        <taxon>Pirellulales</taxon>
        <taxon>Pirellulaceae</taxon>
        <taxon>Rhodopirellula</taxon>
    </lineage>
</organism>
<feature type="active site" description="For ring-opening step" evidence="2">
    <location>
        <position position="142"/>
    </location>
</feature>
<dbReference type="Proteomes" id="UP001430306">
    <property type="component" value="Unassembled WGS sequence"/>
</dbReference>
<feature type="active site" description="Proton acceptor; for ring-opening step" evidence="2">
    <location>
        <position position="144"/>
    </location>
</feature>
<evidence type="ECO:0000313" key="5">
    <source>
        <dbReference type="Proteomes" id="UP001430306"/>
    </source>
</evidence>
<dbReference type="PROSITE" id="PS01161">
    <property type="entry name" value="GLC_GALNAC_ISOMERASE"/>
    <property type="match status" value="1"/>
</dbReference>
<dbReference type="GO" id="GO:0004342">
    <property type="term" value="F:glucosamine-6-phosphate deaminase activity"/>
    <property type="evidence" value="ECO:0007669"/>
    <property type="project" value="UniProtKB-EC"/>
</dbReference>
<dbReference type="EC" id="3.5.99.6" evidence="2"/>
<dbReference type="PANTHER" id="PTHR11280">
    <property type="entry name" value="GLUCOSAMINE-6-PHOSPHATE ISOMERASE"/>
    <property type="match status" value="1"/>
</dbReference>
<comment type="function">
    <text evidence="2">Catalyzes the reversible isomerization-deamination of glucosamine 6-phosphate (GlcN6P) to form fructose 6-phosphate (Fru6P) and ammonium ion.</text>
</comment>
<proteinExistence type="inferred from homology"/>
<dbReference type="NCBIfam" id="TIGR00502">
    <property type="entry name" value="nagB"/>
    <property type="match status" value="1"/>
</dbReference>
<dbReference type="Gene3D" id="3.40.50.1360">
    <property type="match status" value="1"/>
</dbReference>
<dbReference type="InterPro" id="IPR004547">
    <property type="entry name" value="Glucosamine6P_isomerase"/>
</dbReference>
<accession>A0ABS8NBG0</accession>
<comment type="similarity">
    <text evidence="2">Belongs to the glucosamine/galactosamine-6-phosphate isomerase family. NagB subfamily.</text>
</comment>
<dbReference type="CDD" id="cd01399">
    <property type="entry name" value="GlcN6P_deaminase"/>
    <property type="match status" value="1"/>
</dbReference>
<feature type="domain" description="Glucosamine/galactosamine-6-phosphate isomerase" evidence="3">
    <location>
        <begin position="12"/>
        <end position="232"/>
    </location>
</feature>
<dbReference type="HAMAP" id="MF_01241">
    <property type="entry name" value="GlcN6P_deamin"/>
    <property type="match status" value="1"/>
</dbReference>
<reference evidence="4" key="1">
    <citation type="submission" date="2021-11" db="EMBL/GenBank/DDBJ databases">
        <title>Genome sequence.</title>
        <authorList>
            <person name="Sun Q."/>
        </authorList>
    </citation>
    <scope>NUCLEOTIDE SEQUENCE</scope>
    <source>
        <strain evidence="4">JC740</strain>
    </source>
</reference>
<sequence>MIRLEVMPDHESASQRVADLIADQVQRNPVSVLGLATGGTPERTYAILSERVCSGALSLSQITTFNLDEYVGLSAEHPQSYHAYMRRHLFDVTDVRLEKTHLPDGAAVETGGHSGSRVCEAYERLIDEAGGIDWQLLGLGSNGHIGFNEPGSAGDSVTRIVELAEATIEANSRYFDSPDEVPRQAVTMGIGSIMNAKRIVLIATGAGKVNAVQQAVRGPMTPDLPASFLQRHPDVTFILDEAAASELESSR</sequence>
<dbReference type="EMBL" id="JAJKFW010000003">
    <property type="protein sequence ID" value="MCC9640889.1"/>
    <property type="molecule type" value="Genomic_DNA"/>
</dbReference>
<keyword evidence="2" id="KW-0119">Carbohydrate metabolism</keyword>
<feature type="active site" description="Proton acceptor; for enolization step" evidence="2">
    <location>
        <position position="68"/>
    </location>
</feature>
<dbReference type="InterPro" id="IPR006148">
    <property type="entry name" value="Glc/Gal-6P_isomerase"/>
</dbReference>
<name>A0ABS8NBG0_9BACT</name>
<feature type="active site" description="For ring-opening step" evidence="2">
    <location>
        <position position="149"/>
    </location>
</feature>
<dbReference type="InterPro" id="IPR037171">
    <property type="entry name" value="NagB/RpiA_transferase-like"/>
</dbReference>
<comment type="catalytic activity">
    <reaction evidence="2">
        <text>alpha-D-glucosamine 6-phosphate + H2O = beta-D-fructose 6-phosphate + NH4(+)</text>
        <dbReference type="Rhea" id="RHEA:12172"/>
        <dbReference type="ChEBI" id="CHEBI:15377"/>
        <dbReference type="ChEBI" id="CHEBI:28938"/>
        <dbReference type="ChEBI" id="CHEBI:57634"/>
        <dbReference type="ChEBI" id="CHEBI:75989"/>
        <dbReference type="EC" id="3.5.99.6"/>
    </reaction>
</comment>
<gene>
    <name evidence="2 4" type="primary">nagB</name>
    <name evidence="4" type="ORF">LOC71_01295</name>
</gene>
<comment type="caution">
    <text evidence="2">Lacks conserved residue(s) required for the propagation of feature annotation.</text>
</comment>
<dbReference type="SUPFAM" id="SSF100950">
    <property type="entry name" value="NagB/RpiA/CoA transferase-like"/>
    <property type="match status" value="1"/>
</dbReference>
<evidence type="ECO:0000256" key="1">
    <source>
        <dbReference type="ARBA" id="ARBA00022801"/>
    </source>
</evidence>
<keyword evidence="5" id="KW-1185">Reference proteome</keyword>
<dbReference type="Pfam" id="PF01182">
    <property type="entry name" value="Glucosamine_iso"/>
    <property type="match status" value="1"/>
</dbReference>
<evidence type="ECO:0000259" key="3">
    <source>
        <dbReference type="Pfam" id="PF01182"/>
    </source>
</evidence>
<comment type="caution">
    <text evidence="4">The sequence shown here is derived from an EMBL/GenBank/DDBJ whole genome shotgun (WGS) entry which is preliminary data.</text>
</comment>
<dbReference type="PANTHER" id="PTHR11280:SF5">
    <property type="entry name" value="GLUCOSAMINE-6-PHOSPHATE ISOMERASE"/>
    <property type="match status" value="1"/>
</dbReference>